<dbReference type="EMBL" id="CAEY01000446">
    <property type="status" value="NOT_ANNOTATED_CDS"/>
    <property type="molecule type" value="Genomic_DNA"/>
</dbReference>
<organism evidence="2 3">
    <name type="scientific">Tetranychus urticae</name>
    <name type="common">Two-spotted spider mite</name>
    <dbReference type="NCBI Taxonomy" id="32264"/>
    <lineage>
        <taxon>Eukaryota</taxon>
        <taxon>Metazoa</taxon>
        <taxon>Ecdysozoa</taxon>
        <taxon>Arthropoda</taxon>
        <taxon>Chelicerata</taxon>
        <taxon>Arachnida</taxon>
        <taxon>Acari</taxon>
        <taxon>Acariformes</taxon>
        <taxon>Trombidiformes</taxon>
        <taxon>Prostigmata</taxon>
        <taxon>Eleutherengona</taxon>
        <taxon>Raphignathae</taxon>
        <taxon>Tetranychoidea</taxon>
        <taxon>Tetranychidae</taxon>
        <taxon>Tetranychus</taxon>
    </lineage>
</organism>
<name>T1JR90_TETUR</name>
<dbReference type="Proteomes" id="UP000015104">
    <property type="component" value="Unassembled WGS sequence"/>
</dbReference>
<reference evidence="2" key="2">
    <citation type="submission" date="2015-06" db="UniProtKB">
        <authorList>
            <consortium name="EnsemblMetazoa"/>
        </authorList>
    </citation>
    <scope>IDENTIFICATION</scope>
</reference>
<keyword evidence="3" id="KW-1185">Reference proteome</keyword>
<keyword evidence="1" id="KW-0812">Transmembrane</keyword>
<keyword evidence="1" id="KW-0472">Membrane</keyword>
<feature type="transmembrane region" description="Helical" evidence="1">
    <location>
        <begin position="20"/>
        <end position="37"/>
    </location>
</feature>
<feature type="transmembrane region" description="Helical" evidence="1">
    <location>
        <begin position="75"/>
        <end position="93"/>
    </location>
</feature>
<dbReference type="EnsemblMetazoa" id="tetur01g06030.1">
    <property type="protein sequence ID" value="tetur01g06030.1"/>
    <property type="gene ID" value="tetur01g06030"/>
</dbReference>
<proteinExistence type="predicted"/>
<accession>T1JR90</accession>
<dbReference type="HOGENOM" id="CLU_3225193_0_0_1"/>
<evidence type="ECO:0000256" key="1">
    <source>
        <dbReference type="SAM" id="Phobius"/>
    </source>
</evidence>
<sequence length="96" mass="10846">MAFIVHTKAFNCHHNQPYNSALMMGMVMCTVSIFNLASSHPARDLQLTHGMVFYPFFKKNGDDERCQSTKPFNSRLSSIIIIIILTQPLALMINGK</sequence>
<evidence type="ECO:0000313" key="3">
    <source>
        <dbReference type="Proteomes" id="UP000015104"/>
    </source>
</evidence>
<keyword evidence="1" id="KW-1133">Transmembrane helix</keyword>
<dbReference type="AlphaFoldDB" id="T1JR90"/>
<reference evidence="3" key="1">
    <citation type="submission" date="2011-08" db="EMBL/GenBank/DDBJ databases">
        <authorList>
            <person name="Rombauts S."/>
        </authorList>
    </citation>
    <scope>NUCLEOTIDE SEQUENCE</scope>
    <source>
        <strain evidence="3">London</strain>
    </source>
</reference>
<protein>
    <submittedName>
        <fullName evidence="2">Uncharacterized protein</fullName>
    </submittedName>
</protein>
<evidence type="ECO:0000313" key="2">
    <source>
        <dbReference type="EnsemblMetazoa" id="tetur01g06030.1"/>
    </source>
</evidence>